<sequence>MKKIALVVQRYGLEVNGGAEYLCRVLAEKLNSLYEVEILTSCAKNYFTWANEYPESVTTINGVTVRRFSTSQERNKSKVHRLVRKLQSRTFSQRILKTLGLQDHTDFEQTSYDWSKQQGPFTPGLISYLETSYHEYDAVIFFTYLYFPTLYGLKAAADRSILIPTAHDEEAIYLPVYKSFFKSPKAILYLTLSEKRLVNRLFSNADIYSDIVGAGIEKVIPEHKFTAAEILKSDQPYLIYIGRIDPDKGGEILFQNFLKYKEATKNAIKLVLVGTAFMDIPKHEDIISMGFVDDDVKYALLQEAKALVMPSLYESLSLVTLEGMLAGVPVIANKDCEVLKDHIENSQAGFTFNDFESFKFAVDKILSKGMDLHTLQYNGRKYIAENYSWEAVISKMTKAIDFVSEKNS</sequence>
<dbReference type="CDD" id="cd03801">
    <property type="entry name" value="GT4_PimA-like"/>
    <property type="match status" value="1"/>
</dbReference>
<feature type="domain" description="Glycosyl transferase family 1" evidence="2">
    <location>
        <begin position="230"/>
        <end position="381"/>
    </location>
</feature>
<dbReference type="GO" id="GO:0016757">
    <property type="term" value="F:glycosyltransferase activity"/>
    <property type="evidence" value="ECO:0007669"/>
    <property type="project" value="InterPro"/>
</dbReference>
<comment type="caution">
    <text evidence="3">The sequence shown here is derived from an EMBL/GenBank/DDBJ whole genome shotgun (WGS) entry which is preliminary data.</text>
</comment>
<evidence type="ECO:0000313" key="4">
    <source>
        <dbReference type="Proteomes" id="UP000032049"/>
    </source>
</evidence>
<dbReference type="PANTHER" id="PTHR46401:SF2">
    <property type="entry name" value="GLYCOSYLTRANSFERASE WBBK-RELATED"/>
    <property type="match status" value="1"/>
</dbReference>
<proteinExistence type="predicted"/>
<dbReference type="Pfam" id="PF00534">
    <property type="entry name" value="Glycos_transf_1"/>
    <property type="match status" value="1"/>
</dbReference>
<dbReference type="EMBL" id="JXRA01000120">
    <property type="protein sequence ID" value="KIO74981.1"/>
    <property type="molecule type" value="Genomic_DNA"/>
</dbReference>
<dbReference type="OrthoDB" id="502646at2"/>
<gene>
    <name evidence="3" type="ORF">TH53_23290</name>
</gene>
<protein>
    <recommendedName>
        <fullName evidence="2">Glycosyl transferase family 1 domain-containing protein</fullName>
    </recommendedName>
</protein>
<evidence type="ECO:0000256" key="1">
    <source>
        <dbReference type="ARBA" id="ARBA00022679"/>
    </source>
</evidence>
<dbReference type="STRING" id="1503925.TH53_23290"/>
<dbReference type="Gene3D" id="3.40.50.2000">
    <property type="entry name" value="Glycogen Phosphorylase B"/>
    <property type="match status" value="2"/>
</dbReference>
<dbReference type="AlphaFoldDB" id="A0A0D0GKN4"/>
<evidence type="ECO:0000259" key="2">
    <source>
        <dbReference type="Pfam" id="PF00534"/>
    </source>
</evidence>
<evidence type="ECO:0000313" key="3">
    <source>
        <dbReference type="EMBL" id="KIO74981.1"/>
    </source>
</evidence>
<dbReference type="Proteomes" id="UP000032049">
    <property type="component" value="Unassembled WGS sequence"/>
</dbReference>
<dbReference type="SUPFAM" id="SSF53756">
    <property type="entry name" value="UDP-Glycosyltransferase/glycogen phosphorylase"/>
    <property type="match status" value="1"/>
</dbReference>
<dbReference type="InterPro" id="IPR001296">
    <property type="entry name" value="Glyco_trans_1"/>
</dbReference>
<dbReference type="RefSeq" id="WP_041886216.1">
    <property type="nucleotide sequence ID" value="NZ_CP157278.1"/>
</dbReference>
<name>A0A0D0GKN4_9SPHI</name>
<dbReference type="PANTHER" id="PTHR46401">
    <property type="entry name" value="GLYCOSYLTRANSFERASE WBBK-RELATED"/>
    <property type="match status" value="1"/>
</dbReference>
<accession>A0A0D0GKN4</accession>
<organism evidence="3 4">
    <name type="scientific">Pedobacter lusitanus</name>
    <dbReference type="NCBI Taxonomy" id="1503925"/>
    <lineage>
        <taxon>Bacteria</taxon>
        <taxon>Pseudomonadati</taxon>
        <taxon>Bacteroidota</taxon>
        <taxon>Sphingobacteriia</taxon>
        <taxon>Sphingobacteriales</taxon>
        <taxon>Sphingobacteriaceae</taxon>
        <taxon>Pedobacter</taxon>
    </lineage>
</organism>
<reference evidence="3 4" key="1">
    <citation type="submission" date="2015-01" db="EMBL/GenBank/DDBJ databases">
        <title>Draft genome sequence of Pedobacter sp. NL19 isolated from sludge of an effluent treatment pond in an abandoned uranium mine.</title>
        <authorList>
            <person name="Santos T."/>
            <person name="Caetano T."/>
            <person name="Covas C."/>
            <person name="Cruz A."/>
            <person name="Mendo S."/>
        </authorList>
    </citation>
    <scope>NUCLEOTIDE SEQUENCE [LARGE SCALE GENOMIC DNA]</scope>
    <source>
        <strain evidence="3 4">NL19</strain>
    </source>
</reference>
<keyword evidence="4" id="KW-1185">Reference proteome</keyword>
<keyword evidence="1" id="KW-0808">Transferase</keyword>